<gene>
    <name evidence="1" type="ORF">PYCCODRAFT_1443011</name>
</gene>
<dbReference type="InterPro" id="IPR018608">
    <property type="entry name" value="Gti1/Pac2"/>
</dbReference>
<evidence type="ECO:0000313" key="1">
    <source>
        <dbReference type="EMBL" id="OSD05581.1"/>
    </source>
</evidence>
<dbReference type="STRING" id="1353009.A0A1Y2IZD7"/>
<dbReference type="AlphaFoldDB" id="A0A1Y2IZD7"/>
<accession>A0A1Y2IZD7</accession>
<dbReference type="EMBL" id="KZ084092">
    <property type="protein sequence ID" value="OSD05581.1"/>
    <property type="molecule type" value="Genomic_DNA"/>
</dbReference>
<dbReference type="OrthoDB" id="5572844at2759"/>
<organism evidence="1 2">
    <name type="scientific">Trametes coccinea (strain BRFM310)</name>
    <name type="common">Pycnoporus coccineus</name>
    <dbReference type="NCBI Taxonomy" id="1353009"/>
    <lineage>
        <taxon>Eukaryota</taxon>
        <taxon>Fungi</taxon>
        <taxon>Dikarya</taxon>
        <taxon>Basidiomycota</taxon>
        <taxon>Agaricomycotina</taxon>
        <taxon>Agaricomycetes</taxon>
        <taxon>Polyporales</taxon>
        <taxon>Polyporaceae</taxon>
        <taxon>Trametes</taxon>
    </lineage>
</organism>
<name>A0A1Y2IZD7_TRAC3</name>
<dbReference type="GO" id="GO:0003677">
    <property type="term" value="F:DNA binding"/>
    <property type="evidence" value="ECO:0007669"/>
    <property type="project" value="TreeGrafter"/>
</dbReference>
<dbReference type="PANTHER" id="PTHR28027">
    <property type="entry name" value="TRANSCRIPTIONAL REGULATOR MIT1"/>
    <property type="match status" value="1"/>
</dbReference>
<protein>
    <recommendedName>
        <fullName evidence="3">Gti1/Pac2 family-domain-containing protein</fullName>
    </recommendedName>
</protein>
<sequence length="216" mass="24207">MSRPLPASASPKADILRGWIKTTKDAILVFEATRAGIVPRVTRRFHDLEKRSIIQSGAILVFTEEESGIKRWTDPYLWSASRMQGNFLMYREREDEYAPEAASPYQCSAVGGPDGMPDRQVDADLEHYILGSWNKGKGLKKNGLMKKTISMNIEGTTYHLVSYYYPSDVRSGLLQTPSSMPALACLDISPAILKSLSQFRQPPVLGKSKRGRPTRR</sequence>
<dbReference type="Pfam" id="PF09729">
    <property type="entry name" value="Gti1_Pac2"/>
    <property type="match status" value="1"/>
</dbReference>
<proteinExistence type="predicted"/>
<dbReference type="Proteomes" id="UP000193067">
    <property type="component" value="Unassembled WGS sequence"/>
</dbReference>
<reference evidence="1 2" key="1">
    <citation type="journal article" date="2015" name="Biotechnol. Biofuels">
        <title>Enhanced degradation of softwood versus hardwood by the white-rot fungus Pycnoporus coccineus.</title>
        <authorList>
            <person name="Couturier M."/>
            <person name="Navarro D."/>
            <person name="Chevret D."/>
            <person name="Henrissat B."/>
            <person name="Piumi F."/>
            <person name="Ruiz-Duenas F.J."/>
            <person name="Martinez A.T."/>
            <person name="Grigoriev I.V."/>
            <person name="Riley R."/>
            <person name="Lipzen A."/>
            <person name="Berrin J.G."/>
            <person name="Master E.R."/>
            <person name="Rosso M.N."/>
        </authorList>
    </citation>
    <scope>NUCLEOTIDE SEQUENCE [LARGE SCALE GENOMIC DNA]</scope>
    <source>
        <strain evidence="1 2">BRFM310</strain>
    </source>
</reference>
<evidence type="ECO:0000313" key="2">
    <source>
        <dbReference type="Proteomes" id="UP000193067"/>
    </source>
</evidence>
<evidence type="ECO:0008006" key="3">
    <source>
        <dbReference type="Google" id="ProtNLM"/>
    </source>
</evidence>
<dbReference type="PANTHER" id="PTHR28027:SF2">
    <property type="entry name" value="TRANSCRIPTIONAL REGULATOR MIT1"/>
    <property type="match status" value="1"/>
</dbReference>
<keyword evidence="2" id="KW-1185">Reference proteome</keyword>